<dbReference type="GO" id="GO:0005886">
    <property type="term" value="C:plasma membrane"/>
    <property type="evidence" value="ECO:0007669"/>
    <property type="project" value="TreeGrafter"/>
</dbReference>
<organism evidence="7 8">
    <name type="scientific">Desulfacinum infernum DSM 9756</name>
    <dbReference type="NCBI Taxonomy" id="1121391"/>
    <lineage>
        <taxon>Bacteria</taxon>
        <taxon>Pseudomonadati</taxon>
        <taxon>Thermodesulfobacteriota</taxon>
        <taxon>Syntrophobacteria</taxon>
        <taxon>Syntrophobacterales</taxon>
        <taxon>Syntrophobacteraceae</taxon>
        <taxon>Desulfacinum</taxon>
    </lineage>
</organism>
<dbReference type="AlphaFoldDB" id="A0A1M5FTM4"/>
<evidence type="ECO:0000256" key="3">
    <source>
        <dbReference type="ARBA" id="ARBA00023002"/>
    </source>
</evidence>
<dbReference type="GO" id="GO:0046872">
    <property type="term" value="F:metal ion binding"/>
    <property type="evidence" value="ECO:0007669"/>
    <property type="project" value="UniProtKB-KW"/>
</dbReference>
<reference evidence="8" key="1">
    <citation type="submission" date="2016-11" db="EMBL/GenBank/DDBJ databases">
        <authorList>
            <person name="Varghese N."/>
            <person name="Submissions S."/>
        </authorList>
    </citation>
    <scope>NUCLEOTIDE SEQUENCE [LARGE SCALE GENOMIC DNA]</scope>
    <source>
        <strain evidence="8">DSM 9756</strain>
    </source>
</reference>
<dbReference type="InterPro" id="IPR017896">
    <property type="entry name" value="4Fe4S_Fe-S-bd"/>
</dbReference>
<dbReference type="OrthoDB" id="9794954at2"/>
<keyword evidence="1" id="KW-0004">4Fe-4S</keyword>
<accession>A0A1M5FTM4</accession>
<keyword evidence="8" id="KW-1185">Reference proteome</keyword>
<gene>
    <name evidence="7" type="ORF">SAMN02745206_02963</name>
</gene>
<dbReference type="PANTHER" id="PTHR43255">
    <property type="entry name" value="IRON-SULFUR-BINDING OXIDOREDUCTASE FADF-RELATED-RELATED"/>
    <property type="match status" value="1"/>
</dbReference>
<dbReference type="SUPFAM" id="SSF46548">
    <property type="entry name" value="alpha-helical ferredoxin"/>
    <property type="match status" value="1"/>
</dbReference>
<dbReference type="Gene3D" id="1.10.1060.10">
    <property type="entry name" value="Alpha-helical ferredoxin"/>
    <property type="match status" value="1"/>
</dbReference>
<dbReference type="InterPro" id="IPR009051">
    <property type="entry name" value="Helical_ferredxn"/>
</dbReference>
<dbReference type="InterPro" id="IPR017900">
    <property type="entry name" value="4Fe4S_Fe_S_CS"/>
</dbReference>
<evidence type="ECO:0000256" key="1">
    <source>
        <dbReference type="ARBA" id="ARBA00022485"/>
    </source>
</evidence>
<dbReference type="EMBL" id="FQVB01000033">
    <property type="protein sequence ID" value="SHF94769.1"/>
    <property type="molecule type" value="Genomic_DNA"/>
</dbReference>
<evidence type="ECO:0000256" key="4">
    <source>
        <dbReference type="ARBA" id="ARBA00023004"/>
    </source>
</evidence>
<keyword evidence="4" id="KW-0408">Iron</keyword>
<evidence type="ECO:0000313" key="8">
    <source>
        <dbReference type="Proteomes" id="UP000184076"/>
    </source>
</evidence>
<dbReference type="Pfam" id="PF13183">
    <property type="entry name" value="Fer4_8"/>
    <property type="match status" value="1"/>
</dbReference>
<evidence type="ECO:0000256" key="2">
    <source>
        <dbReference type="ARBA" id="ARBA00022723"/>
    </source>
</evidence>
<dbReference type="GO" id="GO:0016491">
    <property type="term" value="F:oxidoreductase activity"/>
    <property type="evidence" value="ECO:0007669"/>
    <property type="project" value="UniProtKB-KW"/>
</dbReference>
<protein>
    <submittedName>
        <fullName evidence="7">4Fe-4S dicluster domain-containing protein</fullName>
    </submittedName>
</protein>
<evidence type="ECO:0000259" key="6">
    <source>
        <dbReference type="PROSITE" id="PS51379"/>
    </source>
</evidence>
<feature type="domain" description="4Fe-4S ferredoxin-type" evidence="6">
    <location>
        <begin position="54"/>
        <end position="80"/>
    </location>
</feature>
<keyword evidence="2" id="KW-0479">Metal-binding</keyword>
<dbReference type="PROSITE" id="PS00198">
    <property type="entry name" value="4FE4S_FER_1"/>
    <property type="match status" value="1"/>
</dbReference>
<proteinExistence type="predicted"/>
<evidence type="ECO:0000313" key="7">
    <source>
        <dbReference type="EMBL" id="SHF94769.1"/>
    </source>
</evidence>
<sequence length="105" mass="12097">MAFVDLSFSEELERFGVSTTLDCFNCGTCAAICPLIYEHFPRRMVRYAQIGARDRILENGVELWRCLHCGLCTQTCPREADPGELILGLRRYVLHHWRRDGHVPS</sequence>
<dbReference type="PANTHER" id="PTHR43255:SF1">
    <property type="entry name" value="IRON-SULFUR-BINDING OXIDOREDUCTASE FADF-RELATED"/>
    <property type="match status" value="1"/>
</dbReference>
<name>A0A1M5FTM4_9BACT</name>
<keyword evidence="3" id="KW-0560">Oxidoreductase</keyword>
<keyword evidence="5" id="KW-0411">Iron-sulfur</keyword>
<dbReference type="STRING" id="1121391.SAMN02745206_02963"/>
<dbReference type="Proteomes" id="UP000184076">
    <property type="component" value="Unassembled WGS sequence"/>
</dbReference>
<dbReference type="PROSITE" id="PS51379">
    <property type="entry name" value="4FE4S_FER_2"/>
    <property type="match status" value="1"/>
</dbReference>
<dbReference type="GO" id="GO:0051539">
    <property type="term" value="F:4 iron, 4 sulfur cluster binding"/>
    <property type="evidence" value="ECO:0007669"/>
    <property type="project" value="UniProtKB-KW"/>
</dbReference>
<dbReference type="RefSeq" id="WP_073040817.1">
    <property type="nucleotide sequence ID" value="NZ_FQVB01000033.1"/>
</dbReference>
<dbReference type="InterPro" id="IPR051460">
    <property type="entry name" value="HdrC_iron-sulfur_subunit"/>
</dbReference>
<evidence type="ECO:0000256" key="5">
    <source>
        <dbReference type="ARBA" id="ARBA00023014"/>
    </source>
</evidence>